<keyword evidence="2" id="KW-1185">Reference proteome</keyword>
<proteinExistence type="predicted"/>
<evidence type="ECO:0000313" key="2">
    <source>
        <dbReference type="Proteomes" id="UP001214638"/>
    </source>
</evidence>
<accession>A0AAD9UNR0</accession>
<dbReference type="AlphaFoldDB" id="A0AAD9UNR0"/>
<gene>
    <name evidence="1" type="ORF">BdWA1_002751</name>
</gene>
<protein>
    <submittedName>
        <fullName evidence="1">Uncharacterized protein</fullName>
    </submittedName>
</protein>
<name>A0AAD9UNR0_9APIC</name>
<evidence type="ECO:0000313" key="1">
    <source>
        <dbReference type="EMBL" id="KAK2196151.1"/>
    </source>
</evidence>
<dbReference type="Proteomes" id="UP001214638">
    <property type="component" value="Unassembled WGS sequence"/>
</dbReference>
<reference evidence="1" key="1">
    <citation type="journal article" date="2023" name="Nat. Microbiol.">
        <title>Babesia duncani multi-omics identifies virulence factors and drug targets.</title>
        <authorList>
            <person name="Singh P."/>
            <person name="Lonardi S."/>
            <person name="Liang Q."/>
            <person name="Vydyam P."/>
            <person name="Khabirova E."/>
            <person name="Fang T."/>
            <person name="Gihaz S."/>
            <person name="Thekkiniath J."/>
            <person name="Munshi M."/>
            <person name="Abel S."/>
            <person name="Ciampossin L."/>
            <person name="Batugedara G."/>
            <person name="Gupta M."/>
            <person name="Lu X.M."/>
            <person name="Lenz T."/>
            <person name="Chakravarty S."/>
            <person name="Cornillot E."/>
            <person name="Hu Y."/>
            <person name="Ma W."/>
            <person name="Gonzalez L.M."/>
            <person name="Sanchez S."/>
            <person name="Estrada K."/>
            <person name="Sanchez-Flores A."/>
            <person name="Montero E."/>
            <person name="Harb O.S."/>
            <person name="Le Roch K.G."/>
            <person name="Mamoun C.B."/>
        </authorList>
    </citation>
    <scope>NUCLEOTIDE SEQUENCE</scope>
    <source>
        <strain evidence="1">WA1</strain>
    </source>
</reference>
<dbReference type="EMBL" id="JALLKP010000003">
    <property type="protein sequence ID" value="KAK2196151.1"/>
    <property type="molecule type" value="Genomic_DNA"/>
</dbReference>
<organism evidence="1 2">
    <name type="scientific">Babesia duncani</name>
    <dbReference type="NCBI Taxonomy" id="323732"/>
    <lineage>
        <taxon>Eukaryota</taxon>
        <taxon>Sar</taxon>
        <taxon>Alveolata</taxon>
        <taxon>Apicomplexa</taxon>
        <taxon>Aconoidasida</taxon>
        <taxon>Piroplasmida</taxon>
        <taxon>Babesiidae</taxon>
        <taxon>Babesia</taxon>
    </lineage>
</organism>
<dbReference type="KEGG" id="bdw:94337048"/>
<comment type="caution">
    <text evidence="1">The sequence shown here is derived from an EMBL/GenBank/DDBJ whole genome shotgun (WGS) entry which is preliminary data.</text>
</comment>
<dbReference type="RefSeq" id="XP_067802993.1">
    <property type="nucleotide sequence ID" value="XM_067947771.1"/>
</dbReference>
<sequence>MKFSVKKLKFLIICCQWFWDSKCCYSIKIHSGIASRAISFTKLDLIQVLEHLRFYPLQIFGRLSDTSKIGHVIANSNQYLSGNKELKNLKWRRLFTNENEKINLEQFSNALVKIKFNWPQSYMTNSKPVFLVSEDLQSKYRHKNYLGLGLLTLVLPFSSRVSSV</sequence>
<dbReference type="GeneID" id="94337048"/>